<evidence type="ECO:0000313" key="1">
    <source>
        <dbReference type="EMBL" id="MBO0664595.1"/>
    </source>
</evidence>
<comment type="caution">
    <text evidence="1">The sequence shown here is derived from an EMBL/GenBank/DDBJ whole genome shotgun (WGS) entry which is preliminary data.</text>
</comment>
<evidence type="ECO:0000313" key="2">
    <source>
        <dbReference type="Proteomes" id="UP000664122"/>
    </source>
</evidence>
<accession>A0A939JVV0</accession>
<reference evidence="1" key="1">
    <citation type="submission" date="2021-03" db="EMBL/GenBank/DDBJ databases">
        <title>Whole genome sequence of Jiella sp. CQZ9-1.</title>
        <authorList>
            <person name="Tuo L."/>
        </authorList>
    </citation>
    <scope>NUCLEOTIDE SEQUENCE</scope>
    <source>
        <strain evidence="1">CQZ9-1</strain>
    </source>
</reference>
<dbReference type="AlphaFoldDB" id="A0A939JVV0"/>
<dbReference type="RefSeq" id="WP_207259510.1">
    <property type="nucleotide sequence ID" value="NZ_JAFMPP010000038.1"/>
</dbReference>
<name>A0A939JVV0_9HYPH</name>
<keyword evidence="2" id="KW-1185">Reference proteome</keyword>
<organism evidence="1 2">
    <name type="scientific">Jiella flava</name>
    <dbReference type="NCBI Taxonomy" id="2816857"/>
    <lineage>
        <taxon>Bacteria</taxon>
        <taxon>Pseudomonadati</taxon>
        <taxon>Pseudomonadota</taxon>
        <taxon>Alphaproteobacteria</taxon>
        <taxon>Hyphomicrobiales</taxon>
        <taxon>Aurantimonadaceae</taxon>
        <taxon>Jiella</taxon>
    </lineage>
</organism>
<protein>
    <submittedName>
        <fullName evidence="1">Uncharacterized protein</fullName>
    </submittedName>
</protein>
<proteinExistence type="predicted"/>
<gene>
    <name evidence="1" type="ORF">J1C48_18695</name>
</gene>
<sequence length="312" mass="36206">MPEPSELRRALKKDIPEWLQHKQRLIMDKPIQWLEEFIEDGDVTPKIKLISSRYDRLALWFRMKYAISGIGAVPDVDLLALSSRVGISSFFLEVPVYDFYPKNLGRYDFDAYGKLLAQIFATGWKDESELVARFGFEELNRLLDRGISYGRMCWFMLELAKDWLQADVSLDSEFRQHEIENLGIWDKLLTGWREPNARVFDALMSEMADYHLSQSKDADMSESEWYEFESMSYWLFPVELLAVLRLREWAGIANPKLSHPLFAVTPLATLYPPPAWPKDDVLDQAEAKFRSLYPNTPSVADLAKLRAQHKAG</sequence>
<dbReference type="Proteomes" id="UP000664122">
    <property type="component" value="Unassembled WGS sequence"/>
</dbReference>
<dbReference type="EMBL" id="JAFMPP010000038">
    <property type="protein sequence ID" value="MBO0664595.1"/>
    <property type="molecule type" value="Genomic_DNA"/>
</dbReference>